<reference evidence="3" key="1">
    <citation type="journal article" date="2016" name="Genome Announc.">
        <title>Draft Genome Sequences of Five Rapidly Growing Mycobacterium Species, M. thermoresistibile, M. fortuitum subsp. acetamidolyticum, M. canariasense, M. brisbanense, and M. novocastrense.</title>
        <authorList>
            <person name="Katahira K."/>
            <person name="Ogura Y."/>
            <person name="Gotoh Y."/>
            <person name="Hayashi T."/>
        </authorList>
    </citation>
    <scope>NUCLEOTIDE SEQUENCE [LARGE SCALE GENOMIC DNA]</scope>
    <source>
        <strain evidence="3">JCM15298</strain>
    </source>
</reference>
<accession>A0A124E1M1</accession>
<proteinExistence type="predicted"/>
<keyword evidence="3" id="KW-1185">Reference proteome</keyword>
<dbReference type="OrthoDB" id="5118825at2"/>
<gene>
    <name evidence="2" type="ORF">RMCC_1095</name>
</gene>
<sequence>MPIRFTRTIAAAAVCAVAAIGCSHRNDESQPPPEPPVPVRHDIPALVAVFPTIGAPQAVSWVQWADDAGADAPTAGVRWTDAVVKLSPEVTEAMMKLFQPTDNGRKPRVRDELSGEVPQGPFLTGERLDNGFSTPPATSTYAFLDRSHATLVLQATSLD</sequence>
<evidence type="ECO:0000313" key="2">
    <source>
        <dbReference type="EMBL" id="GAS94129.1"/>
    </source>
</evidence>
<dbReference type="PROSITE" id="PS51257">
    <property type="entry name" value="PROKAR_LIPOPROTEIN"/>
    <property type="match status" value="1"/>
</dbReference>
<feature type="region of interest" description="Disordered" evidence="1">
    <location>
        <begin position="101"/>
        <end position="131"/>
    </location>
</feature>
<dbReference type="STRING" id="228230.RMCC_1095"/>
<dbReference type="RefSeq" id="WP_062655466.1">
    <property type="nucleotide sequence ID" value="NZ_BCSY01000030.1"/>
</dbReference>
<feature type="compositionally biased region" description="Basic and acidic residues" evidence="1">
    <location>
        <begin position="103"/>
        <end position="113"/>
    </location>
</feature>
<reference evidence="3" key="2">
    <citation type="submission" date="2016-02" db="EMBL/GenBank/DDBJ databases">
        <title>Draft genome sequence of five rapidly growing Mycobacterium species.</title>
        <authorList>
            <person name="Katahira K."/>
            <person name="Gotou Y."/>
            <person name="Iida K."/>
            <person name="Ogura Y."/>
            <person name="Hayashi T."/>
        </authorList>
    </citation>
    <scope>NUCLEOTIDE SEQUENCE [LARGE SCALE GENOMIC DNA]</scope>
    <source>
        <strain evidence="3">JCM15298</strain>
    </source>
</reference>
<evidence type="ECO:0000256" key="1">
    <source>
        <dbReference type="SAM" id="MobiDB-lite"/>
    </source>
</evidence>
<name>A0A124E1M1_MYCCR</name>
<comment type="caution">
    <text evidence="2">The sequence shown here is derived from an EMBL/GenBank/DDBJ whole genome shotgun (WGS) entry which is preliminary data.</text>
</comment>
<evidence type="ECO:0000313" key="3">
    <source>
        <dbReference type="Proteomes" id="UP000069443"/>
    </source>
</evidence>
<protein>
    <submittedName>
        <fullName evidence="2">Uncharacterized protein</fullName>
    </submittedName>
</protein>
<dbReference type="Proteomes" id="UP000069443">
    <property type="component" value="Unassembled WGS sequence"/>
</dbReference>
<organism evidence="2 3">
    <name type="scientific">Mycolicibacterium canariasense</name>
    <name type="common">Mycobacterium canariasense</name>
    <dbReference type="NCBI Taxonomy" id="228230"/>
    <lineage>
        <taxon>Bacteria</taxon>
        <taxon>Bacillati</taxon>
        <taxon>Actinomycetota</taxon>
        <taxon>Actinomycetes</taxon>
        <taxon>Mycobacteriales</taxon>
        <taxon>Mycobacteriaceae</taxon>
        <taxon>Mycolicibacterium</taxon>
    </lineage>
</organism>
<dbReference type="AlphaFoldDB" id="A0A124E1M1"/>
<dbReference type="EMBL" id="BCSY01000030">
    <property type="protein sequence ID" value="GAS94129.1"/>
    <property type="molecule type" value="Genomic_DNA"/>
</dbReference>